<protein>
    <submittedName>
        <fullName evidence="1">Uncharacterized protein</fullName>
    </submittedName>
</protein>
<evidence type="ECO:0000313" key="1">
    <source>
        <dbReference type="EMBL" id="VAW85228.1"/>
    </source>
</evidence>
<organism evidence="1">
    <name type="scientific">hydrothermal vent metagenome</name>
    <dbReference type="NCBI Taxonomy" id="652676"/>
    <lineage>
        <taxon>unclassified sequences</taxon>
        <taxon>metagenomes</taxon>
        <taxon>ecological metagenomes</taxon>
    </lineage>
</organism>
<reference evidence="1" key="1">
    <citation type="submission" date="2018-06" db="EMBL/GenBank/DDBJ databases">
        <authorList>
            <person name="Zhirakovskaya E."/>
        </authorList>
    </citation>
    <scope>NUCLEOTIDE SEQUENCE</scope>
</reference>
<dbReference type="AlphaFoldDB" id="A0A3B0YW43"/>
<proteinExistence type="predicted"/>
<name>A0A3B0YW43_9ZZZZ</name>
<dbReference type="EMBL" id="UOFO01000063">
    <property type="protein sequence ID" value="VAW85228.1"/>
    <property type="molecule type" value="Genomic_DNA"/>
</dbReference>
<accession>A0A3B0YW43</accession>
<gene>
    <name evidence="1" type="ORF">MNBD_GAMMA16-2045</name>
</gene>
<sequence>MASDTPYFGKDLKQRLTLAGLDKDFKEATVNRNEALMVSILCQVTYTQQQARDTTKNLLLDPSYYLNNA</sequence>